<proteinExistence type="predicted"/>
<evidence type="ECO:0000313" key="3">
    <source>
        <dbReference type="Proteomes" id="UP000178999"/>
    </source>
</evidence>
<dbReference type="Proteomes" id="UP000178999">
    <property type="component" value="Unassembled WGS sequence"/>
</dbReference>
<dbReference type="STRING" id="1802538.A2382_01325"/>
<dbReference type="AlphaFoldDB" id="A0A1F8CTA1"/>
<reference evidence="2 3" key="1">
    <citation type="journal article" date="2016" name="Nat. Commun.">
        <title>Thousands of microbial genomes shed light on interconnected biogeochemical processes in an aquifer system.</title>
        <authorList>
            <person name="Anantharaman K."/>
            <person name="Brown C.T."/>
            <person name="Hug L.A."/>
            <person name="Sharon I."/>
            <person name="Castelle C.J."/>
            <person name="Probst A.J."/>
            <person name="Thomas B.C."/>
            <person name="Singh A."/>
            <person name="Wilkins M.J."/>
            <person name="Karaoz U."/>
            <person name="Brodie E.L."/>
            <person name="Williams K.H."/>
            <person name="Hubbard S.S."/>
            <person name="Banfield J.F."/>
        </authorList>
    </citation>
    <scope>NUCLEOTIDE SEQUENCE [LARGE SCALE GENOMIC DNA]</scope>
</reference>
<name>A0A1F8CTA1_9BACT</name>
<dbReference type="InterPro" id="IPR001932">
    <property type="entry name" value="PPM-type_phosphatase-like_dom"/>
</dbReference>
<comment type="caution">
    <text evidence="2">The sequence shown here is derived from an EMBL/GenBank/DDBJ whole genome shotgun (WGS) entry which is preliminary data.</text>
</comment>
<organism evidence="2 3">
    <name type="scientific">Candidatus Woesebacteria bacterium RIFOXYB1_FULL_38_16</name>
    <dbReference type="NCBI Taxonomy" id="1802538"/>
    <lineage>
        <taxon>Bacteria</taxon>
        <taxon>Candidatus Woeseibacteriota</taxon>
    </lineage>
</organism>
<dbReference type="Pfam" id="PF13672">
    <property type="entry name" value="PP2C_2"/>
    <property type="match status" value="1"/>
</dbReference>
<protein>
    <recommendedName>
        <fullName evidence="1">PPM-type phosphatase domain-containing protein</fullName>
    </recommendedName>
</protein>
<sequence length="253" mass="28732">MFSGACASTTGSDHIKVDKPNQDGAYYFEFQRGSDVYRIGYVLDGCSSGDMPDLGVRYARRFIKKTIVKALEDQIGLDQIPALILQNIVSELIPGLCNLLAQDDDEACLEFIADDLLFTLLGFIQGPNEVVVFAYGDGVVQINDFVDLRYLDDRSDYVAYLAIMDHLTDGRSLPKQCKIWVIPTQLVDKVACFTDSWIEEQSLIPLIWGEDFTWSPYALQFWLNTWATLPIPSRRWNRTHFRDDGSVAILRRL</sequence>
<gene>
    <name evidence="2" type="ORF">A2382_01325</name>
</gene>
<feature type="domain" description="PPM-type phosphatase" evidence="1">
    <location>
        <begin position="10"/>
        <end position="195"/>
    </location>
</feature>
<evidence type="ECO:0000259" key="1">
    <source>
        <dbReference type="Pfam" id="PF13672"/>
    </source>
</evidence>
<dbReference type="EMBL" id="MGHY01000021">
    <property type="protein sequence ID" value="OGM79039.1"/>
    <property type="molecule type" value="Genomic_DNA"/>
</dbReference>
<accession>A0A1F8CTA1</accession>
<evidence type="ECO:0000313" key="2">
    <source>
        <dbReference type="EMBL" id="OGM79039.1"/>
    </source>
</evidence>